<dbReference type="AlphaFoldDB" id="K3WP13"/>
<dbReference type="VEuPathDB" id="FungiDB:PYU1_G006693"/>
<accession>K3WP13</accession>
<dbReference type="OMA" id="CPPAVID"/>
<reference evidence="2" key="3">
    <citation type="submission" date="2015-02" db="UniProtKB">
        <authorList>
            <consortium name="EnsemblProtists"/>
        </authorList>
    </citation>
    <scope>IDENTIFICATION</scope>
    <source>
        <strain evidence="2">DAOM BR144</strain>
    </source>
</reference>
<dbReference type="EnsemblProtists" id="PYU1_T006705">
    <property type="protein sequence ID" value="PYU1_T006705"/>
    <property type="gene ID" value="PYU1_G006693"/>
</dbReference>
<reference evidence="3" key="2">
    <citation type="submission" date="2010-04" db="EMBL/GenBank/DDBJ databases">
        <authorList>
            <person name="Buell R."/>
            <person name="Hamilton J."/>
            <person name="Hostetler J."/>
        </authorList>
    </citation>
    <scope>NUCLEOTIDE SEQUENCE [LARGE SCALE GENOMIC DNA]</scope>
    <source>
        <strain evidence="3">DAOM:BR144</strain>
    </source>
</reference>
<dbReference type="eggNOG" id="ENOG502SNEW">
    <property type="taxonomic scope" value="Eukaryota"/>
</dbReference>
<keyword evidence="1" id="KW-0732">Signal</keyword>
<feature type="chain" id="PRO_5003867874" description="Lipid-binding serum glycoprotein N-terminal domain-containing protein" evidence="1">
    <location>
        <begin position="21"/>
        <end position="304"/>
    </location>
</feature>
<evidence type="ECO:0000256" key="1">
    <source>
        <dbReference type="SAM" id="SignalP"/>
    </source>
</evidence>
<reference evidence="3" key="1">
    <citation type="journal article" date="2010" name="Genome Biol.">
        <title>Genome sequence of the necrotrophic plant pathogen Pythium ultimum reveals original pathogenicity mechanisms and effector repertoire.</title>
        <authorList>
            <person name="Levesque C.A."/>
            <person name="Brouwer H."/>
            <person name="Cano L."/>
            <person name="Hamilton J.P."/>
            <person name="Holt C."/>
            <person name="Huitema E."/>
            <person name="Raffaele S."/>
            <person name="Robideau G.P."/>
            <person name="Thines M."/>
            <person name="Win J."/>
            <person name="Zerillo M.M."/>
            <person name="Beakes G.W."/>
            <person name="Boore J.L."/>
            <person name="Busam D."/>
            <person name="Dumas B."/>
            <person name="Ferriera S."/>
            <person name="Fuerstenberg S.I."/>
            <person name="Gachon C.M."/>
            <person name="Gaulin E."/>
            <person name="Govers F."/>
            <person name="Grenville-Briggs L."/>
            <person name="Horner N."/>
            <person name="Hostetler J."/>
            <person name="Jiang R.H."/>
            <person name="Johnson J."/>
            <person name="Krajaejun T."/>
            <person name="Lin H."/>
            <person name="Meijer H.J."/>
            <person name="Moore B."/>
            <person name="Morris P."/>
            <person name="Phuntmart V."/>
            <person name="Puiu D."/>
            <person name="Shetty J."/>
            <person name="Stajich J.E."/>
            <person name="Tripathy S."/>
            <person name="Wawra S."/>
            <person name="van West P."/>
            <person name="Whitty B.R."/>
            <person name="Coutinho P.M."/>
            <person name="Henrissat B."/>
            <person name="Martin F."/>
            <person name="Thomas P.D."/>
            <person name="Tyler B.M."/>
            <person name="De Vries R.P."/>
            <person name="Kamoun S."/>
            <person name="Yandell M."/>
            <person name="Tisserat N."/>
            <person name="Buell C.R."/>
        </authorList>
    </citation>
    <scope>NUCLEOTIDE SEQUENCE</scope>
    <source>
        <strain evidence="3">DAOM:BR144</strain>
    </source>
</reference>
<sequence length="304" mass="32358">MTKFFFYAAAALCAVFGAQAQTTKPPCQALNFSTKTTDINSLNAVIDIAISTGLLKKNIPQSILVNNSAVSVVPFSVLGINFELTPIIQQLNVTGLANIVPSHLNVTGANAVGITANINGSIIVDATIRLQIQQLNHKWYEICWTNILNPAQCPPAVIDIDVDLSVVKPAVAVNAQLDLLACGAGVATSVCKDVTVSDILIAALTSKFEAILARLLRRFSKASILDLGISFESITNLGIHFHSSGALITELGKQLLNFSVEVINKKGDIYNTLIDILQKVFKSVLNNILSGSLASSFGNTCYDA</sequence>
<dbReference type="InParanoid" id="K3WP13"/>
<dbReference type="EMBL" id="GL376635">
    <property type="status" value="NOT_ANNOTATED_CDS"/>
    <property type="molecule type" value="Genomic_DNA"/>
</dbReference>
<dbReference type="Proteomes" id="UP000019132">
    <property type="component" value="Unassembled WGS sequence"/>
</dbReference>
<feature type="signal peptide" evidence="1">
    <location>
        <begin position="1"/>
        <end position="20"/>
    </location>
</feature>
<evidence type="ECO:0000313" key="3">
    <source>
        <dbReference type="Proteomes" id="UP000019132"/>
    </source>
</evidence>
<organism evidence="2 3">
    <name type="scientific">Globisporangium ultimum (strain ATCC 200006 / CBS 805.95 / DAOM BR144)</name>
    <name type="common">Pythium ultimum</name>
    <dbReference type="NCBI Taxonomy" id="431595"/>
    <lineage>
        <taxon>Eukaryota</taxon>
        <taxon>Sar</taxon>
        <taxon>Stramenopiles</taxon>
        <taxon>Oomycota</taxon>
        <taxon>Peronosporomycetes</taxon>
        <taxon>Pythiales</taxon>
        <taxon>Pythiaceae</taxon>
        <taxon>Globisporangium</taxon>
    </lineage>
</organism>
<evidence type="ECO:0008006" key="4">
    <source>
        <dbReference type="Google" id="ProtNLM"/>
    </source>
</evidence>
<evidence type="ECO:0000313" key="2">
    <source>
        <dbReference type="EnsemblProtists" id="PYU1_T006705"/>
    </source>
</evidence>
<proteinExistence type="predicted"/>
<dbReference type="HOGENOM" id="CLU_064618_0_0_1"/>
<protein>
    <recommendedName>
        <fullName evidence="4">Lipid-binding serum glycoprotein N-terminal domain-containing protein</fullName>
    </recommendedName>
</protein>
<keyword evidence="3" id="KW-1185">Reference proteome</keyword>
<name>K3WP13_GLOUD</name>